<sequence length="74" mass="8250">MRDSDQLPRYYLGTALQAMEKAYALNHDARVGQNISQAIAALHQLMHQTAASHVANDNKAPYDPYEVNEHNSAI</sequence>
<reference evidence="1 2" key="2">
    <citation type="journal article" date="2009" name="BMC Microbiol.">
        <title>The genome sequence of Geobacter metallireducens: features of metabolism, physiology and regulation common and dissimilar to Geobacter sulfurreducens.</title>
        <authorList>
            <person name="Aklujkar M."/>
            <person name="Krushkal J."/>
            <person name="DiBartolo G."/>
            <person name="Lapidus A."/>
            <person name="Land M.L."/>
            <person name="Lovley D.R."/>
        </authorList>
    </citation>
    <scope>NUCLEOTIDE SEQUENCE [LARGE SCALE GENOMIC DNA]</scope>
    <source>
        <strain evidence="2">ATCC 53774 / DSM 7210 / GS-15</strain>
    </source>
</reference>
<dbReference type="AlphaFoldDB" id="Q39UW4"/>
<reference evidence="1 2" key="1">
    <citation type="submission" date="2005-10" db="EMBL/GenBank/DDBJ databases">
        <title>Complete sequence of Geobacter metallireducens GS-15.</title>
        <authorList>
            <consortium name="US DOE Joint Genome Institute"/>
            <person name="Copeland A."/>
            <person name="Lucas S."/>
            <person name="Lapidus A."/>
            <person name="Barry K."/>
            <person name="Detter J.C."/>
            <person name="Glavina T."/>
            <person name="Hammon N."/>
            <person name="Israni S."/>
            <person name="Pitluck S."/>
            <person name="Di Bartolo G."/>
            <person name="Chain P."/>
            <person name="Schmutz J."/>
            <person name="Larimer F."/>
            <person name="Land M."/>
            <person name="Kyrpides N."/>
            <person name="Ivanova N."/>
            <person name="Richardson P."/>
        </authorList>
    </citation>
    <scope>NUCLEOTIDE SEQUENCE [LARGE SCALE GENOMIC DNA]</scope>
    <source>
        <strain evidence="2">ATCC 53774 / DSM 7210 / GS-15</strain>
    </source>
</reference>
<accession>Q39UW4</accession>
<dbReference type="RefSeq" id="WP_004513374.1">
    <property type="nucleotide sequence ID" value="NC_007517.1"/>
</dbReference>
<dbReference type="EMBL" id="CP000148">
    <property type="protein sequence ID" value="ABB31960.1"/>
    <property type="molecule type" value="Genomic_DNA"/>
</dbReference>
<gene>
    <name evidence="1" type="ordered locus">Gmet_1729</name>
</gene>
<keyword evidence="2" id="KW-1185">Reference proteome</keyword>
<dbReference type="KEGG" id="gme:Gmet_1729"/>
<name>Q39UW4_GEOMG</name>
<dbReference type="STRING" id="269799.Gmet_1729"/>
<evidence type="ECO:0000313" key="2">
    <source>
        <dbReference type="Proteomes" id="UP000007073"/>
    </source>
</evidence>
<organism evidence="1 2">
    <name type="scientific">Geobacter metallireducens (strain ATCC 53774 / DSM 7210 / GS-15)</name>
    <dbReference type="NCBI Taxonomy" id="269799"/>
    <lineage>
        <taxon>Bacteria</taxon>
        <taxon>Pseudomonadati</taxon>
        <taxon>Thermodesulfobacteriota</taxon>
        <taxon>Desulfuromonadia</taxon>
        <taxon>Geobacterales</taxon>
        <taxon>Geobacteraceae</taxon>
        <taxon>Geobacter</taxon>
    </lineage>
</organism>
<dbReference type="Proteomes" id="UP000007073">
    <property type="component" value="Chromosome"/>
</dbReference>
<dbReference type="HOGENOM" id="CLU_2716693_0_0_7"/>
<proteinExistence type="predicted"/>
<protein>
    <submittedName>
        <fullName evidence="1">Uncharacterized protein</fullName>
    </submittedName>
</protein>
<evidence type="ECO:0000313" key="1">
    <source>
        <dbReference type="EMBL" id="ABB31960.1"/>
    </source>
</evidence>